<evidence type="ECO:0000313" key="2">
    <source>
        <dbReference type="EMBL" id="EME44693.1"/>
    </source>
</evidence>
<feature type="compositionally biased region" description="Basic residues" evidence="1">
    <location>
        <begin position="64"/>
        <end position="73"/>
    </location>
</feature>
<dbReference type="Proteomes" id="UP000016933">
    <property type="component" value="Unassembled WGS sequence"/>
</dbReference>
<evidence type="ECO:0000256" key="1">
    <source>
        <dbReference type="SAM" id="MobiDB-lite"/>
    </source>
</evidence>
<sequence length="120" mass="13431">MICPASTVYHSAFFSADAASITTAPSNFVALLHRRICSMPSAALQTDTPCRRQSARHSQPNKLHQPKSCHSHTGRPDFPPLVIDLEPSLLHLRLQRLLPCRCPPSRRRRAFCSIVHRIGL</sequence>
<protein>
    <submittedName>
        <fullName evidence="2">Uncharacterized protein</fullName>
    </submittedName>
</protein>
<evidence type="ECO:0000313" key="3">
    <source>
        <dbReference type="Proteomes" id="UP000016933"/>
    </source>
</evidence>
<keyword evidence="3" id="KW-1185">Reference proteome</keyword>
<dbReference type="EMBL" id="KB446539">
    <property type="protein sequence ID" value="EME44693.1"/>
    <property type="molecule type" value="Genomic_DNA"/>
</dbReference>
<organism evidence="2 3">
    <name type="scientific">Dothistroma septosporum (strain NZE10 / CBS 128990)</name>
    <name type="common">Red band needle blight fungus</name>
    <name type="synonym">Mycosphaerella pini</name>
    <dbReference type="NCBI Taxonomy" id="675120"/>
    <lineage>
        <taxon>Eukaryota</taxon>
        <taxon>Fungi</taxon>
        <taxon>Dikarya</taxon>
        <taxon>Ascomycota</taxon>
        <taxon>Pezizomycotina</taxon>
        <taxon>Dothideomycetes</taxon>
        <taxon>Dothideomycetidae</taxon>
        <taxon>Mycosphaerellales</taxon>
        <taxon>Mycosphaerellaceae</taxon>
        <taxon>Dothistroma</taxon>
    </lineage>
</organism>
<reference evidence="3" key="1">
    <citation type="journal article" date="2012" name="PLoS Genet.">
        <title>The genomes of the fungal plant pathogens Cladosporium fulvum and Dothistroma septosporum reveal adaptation to different hosts and lifestyles but also signatures of common ancestry.</title>
        <authorList>
            <person name="de Wit P.J.G.M."/>
            <person name="van der Burgt A."/>
            <person name="Oekmen B."/>
            <person name="Stergiopoulos I."/>
            <person name="Abd-Elsalam K.A."/>
            <person name="Aerts A.L."/>
            <person name="Bahkali A.H."/>
            <person name="Beenen H.G."/>
            <person name="Chettri P."/>
            <person name="Cox M.P."/>
            <person name="Datema E."/>
            <person name="de Vries R.P."/>
            <person name="Dhillon B."/>
            <person name="Ganley A.R."/>
            <person name="Griffiths S.A."/>
            <person name="Guo Y."/>
            <person name="Hamelin R.C."/>
            <person name="Henrissat B."/>
            <person name="Kabir M.S."/>
            <person name="Jashni M.K."/>
            <person name="Kema G."/>
            <person name="Klaubauf S."/>
            <person name="Lapidus A."/>
            <person name="Levasseur A."/>
            <person name="Lindquist E."/>
            <person name="Mehrabi R."/>
            <person name="Ohm R.A."/>
            <person name="Owen T.J."/>
            <person name="Salamov A."/>
            <person name="Schwelm A."/>
            <person name="Schijlen E."/>
            <person name="Sun H."/>
            <person name="van den Burg H.A."/>
            <person name="van Ham R.C.H.J."/>
            <person name="Zhang S."/>
            <person name="Goodwin S.B."/>
            <person name="Grigoriev I.V."/>
            <person name="Collemare J."/>
            <person name="Bradshaw R.E."/>
        </authorList>
    </citation>
    <scope>NUCLEOTIDE SEQUENCE [LARGE SCALE GENOMIC DNA]</scope>
    <source>
        <strain evidence="3">NZE10 / CBS 128990</strain>
    </source>
</reference>
<proteinExistence type="predicted"/>
<name>N1PP39_DOTSN</name>
<dbReference type="HOGENOM" id="CLU_2049652_0_0_1"/>
<reference evidence="2 3" key="2">
    <citation type="journal article" date="2012" name="PLoS Pathog.">
        <title>Diverse lifestyles and strategies of plant pathogenesis encoded in the genomes of eighteen Dothideomycetes fungi.</title>
        <authorList>
            <person name="Ohm R.A."/>
            <person name="Feau N."/>
            <person name="Henrissat B."/>
            <person name="Schoch C.L."/>
            <person name="Horwitz B.A."/>
            <person name="Barry K.W."/>
            <person name="Condon B.J."/>
            <person name="Copeland A.C."/>
            <person name="Dhillon B."/>
            <person name="Glaser F."/>
            <person name="Hesse C.N."/>
            <person name="Kosti I."/>
            <person name="LaButti K."/>
            <person name="Lindquist E.A."/>
            <person name="Lucas S."/>
            <person name="Salamov A.A."/>
            <person name="Bradshaw R.E."/>
            <person name="Ciuffetti L."/>
            <person name="Hamelin R.C."/>
            <person name="Kema G.H.J."/>
            <person name="Lawrence C."/>
            <person name="Scott J.A."/>
            <person name="Spatafora J.W."/>
            <person name="Turgeon B.G."/>
            <person name="de Wit P.J.G.M."/>
            <person name="Zhong S."/>
            <person name="Goodwin S.B."/>
            <person name="Grigoriev I.V."/>
        </authorList>
    </citation>
    <scope>NUCLEOTIDE SEQUENCE [LARGE SCALE GENOMIC DNA]</scope>
    <source>
        <strain evidence="3">NZE10 / CBS 128990</strain>
    </source>
</reference>
<dbReference type="AlphaFoldDB" id="N1PP39"/>
<gene>
    <name evidence="2" type="ORF">DOTSEDRAFT_72224</name>
</gene>
<accession>N1PP39</accession>
<feature type="region of interest" description="Disordered" evidence="1">
    <location>
        <begin position="48"/>
        <end position="74"/>
    </location>
</feature>